<keyword evidence="2 5" id="KW-0812">Transmembrane</keyword>
<keyword evidence="4 5" id="KW-0472">Membrane</keyword>
<organism evidence="7 8">
    <name type="scientific">Hymenobacter mucosus</name>
    <dbReference type="NCBI Taxonomy" id="1411120"/>
    <lineage>
        <taxon>Bacteria</taxon>
        <taxon>Pseudomonadati</taxon>
        <taxon>Bacteroidota</taxon>
        <taxon>Cytophagia</taxon>
        <taxon>Cytophagales</taxon>
        <taxon>Hymenobacteraceae</taxon>
        <taxon>Hymenobacter</taxon>
    </lineage>
</organism>
<feature type="transmembrane region" description="Helical" evidence="5">
    <location>
        <begin position="223"/>
        <end position="241"/>
    </location>
</feature>
<evidence type="ECO:0000256" key="5">
    <source>
        <dbReference type="SAM" id="Phobius"/>
    </source>
</evidence>
<dbReference type="RefSeq" id="WP_089331779.1">
    <property type="nucleotide sequence ID" value="NZ_FZNS01000002.1"/>
</dbReference>
<sequence length="505" mass="58001">MLRILSLLRRPFVLDLRALALLRAAVAAVLLLDIGIRATDLEAHYSNLGVLPLGALYEHGWNQYSFSLHNSSGLWQVQAILFLIAAGLAVALLVGYHTRLVTALSWILLVSVQNRNPLISQGGDDLLRMLLFWGFFLPWGRVYSVDSKKQPKPEQLTYFSAATIAYIVQLALVYWCTALLKSSPEWSQEGTALYYALSLDQVLMPGGRLLYPHPDLMRWLTFATYYMEMLLPFVLFIPFRVTFWRLLFVIVMLGFHLGISLTLFVGLFFIINIASIMGLLPPTTMAWLERHIVPRAQRLGSQVEGRLQPWRPRLTAWQQAVGLRVEASWKPPTGIQGLLRSMRDGLVVGLLAYVCWWNLDTIAEPRWTMREPLRWLGHLVRIDQHWGMFAPSVFKDDGWYILDGTTTSGQHLDLNRDGAVVTYEKPASVVSLFKNDRWRKYSENYLFVDNAYMRPYYCNYLLRIWHETPGHAPLRQLDVIYMKEVSRPNYQPVQPVREVLCSCAP</sequence>
<dbReference type="Proteomes" id="UP000198310">
    <property type="component" value="Unassembled WGS sequence"/>
</dbReference>
<feature type="transmembrane region" description="Helical" evidence="5">
    <location>
        <begin position="156"/>
        <end position="180"/>
    </location>
</feature>
<feature type="domain" description="HTTM-like" evidence="6">
    <location>
        <begin position="11"/>
        <end position="284"/>
    </location>
</feature>
<accession>A0A238VY14</accession>
<dbReference type="InterPro" id="IPR052964">
    <property type="entry name" value="Sporulation_signal_mat"/>
</dbReference>
<name>A0A238VY14_9BACT</name>
<dbReference type="AlphaFoldDB" id="A0A238VY14"/>
<protein>
    <submittedName>
        <fullName evidence="7">Vitamin K-dependent gamma-carboxylase</fullName>
    </submittedName>
</protein>
<gene>
    <name evidence="7" type="ORF">SAMN06269173_10222</name>
</gene>
<evidence type="ECO:0000256" key="2">
    <source>
        <dbReference type="ARBA" id="ARBA00022692"/>
    </source>
</evidence>
<evidence type="ECO:0000259" key="6">
    <source>
        <dbReference type="SMART" id="SM00752"/>
    </source>
</evidence>
<evidence type="ECO:0000313" key="7">
    <source>
        <dbReference type="EMBL" id="SNR39024.1"/>
    </source>
</evidence>
<evidence type="ECO:0000256" key="4">
    <source>
        <dbReference type="ARBA" id="ARBA00023136"/>
    </source>
</evidence>
<evidence type="ECO:0000313" key="8">
    <source>
        <dbReference type="Proteomes" id="UP000198310"/>
    </source>
</evidence>
<evidence type="ECO:0000256" key="1">
    <source>
        <dbReference type="ARBA" id="ARBA00004127"/>
    </source>
</evidence>
<dbReference type="PANTHER" id="PTHR39535:SF2">
    <property type="entry name" value="HTTM DOMAIN-CONTAINING PROTEIN"/>
    <property type="match status" value="1"/>
</dbReference>
<reference evidence="8" key="1">
    <citation type="submission" date="2017-06" db="EMBL/GenBank/DDBJ databases">
        <authorList>
            <person name="Varghese N."/>
            <person name="Submissions S."/>
        </authorList>
    </citation>
    <scope>NUCLEOTIDE SEQUENCE [LARGE SCALE GENOMIC DNA]</scope>
    <source>
        <strain evidence="8">DSM 28041</strain>
    </source>
</reference>
<dbReference type="InterPro" id="IPR011020">
    <property type="entry name" value="HTTM-like"/>
</dbReference>
<proteinExistence type="predicted"/>
<feature type="transmembrane region" description="Helical" evidence="5">
    <location>
        <begin position="73"/>
        <end position="96"/>
    </location>
</feature>
<keyword evidence="8" id="KW-1185">Reference proteome</keyword>
<comment type="subcellular location">
    <subcellularLocation>
        <location evidence="1">Endomembrane system</location>
        <topology evidence="1">Multi-pass membrane protein</topology>
    </subcellularLocation>
</comment>
<dbReference type="SMART" id="SM00752">
    <property type="entry name" value="HTTM"/>
    <property type="match status" value="1"/>
</dbReference>
<feature type="transmembrane region" description="Helical" evidence="5">
    <location>
        <begin position="12"/>
        <end position="32"/>
    </location>
</feature>
<evidence type="ECO:0000256" key="3">
    <source>
        <dbReference type="ARBA" id="ARBA00022989"/>
    </source>
</evidence>
<feature type="transmembrane region" description="Helical" evidence="5">
    <location>
        <begin position="247"/>
        <end position="280"/>
    </location>
</feature>
<dbReference type="GO" id="GO:0012505">
    <property type="term" value="C:endomembrane system"/>
    <property type="evidence" value="ECO:0007669"/>
    <property type="project" value="UniProtKB-SubCell"/>
</dbReference>
<dbReference type="EMBL" id="FZNS01000002">
    <property type="protein sequence ID" value="SNR39024.1"/>
    <property type="molecule type" value="Genomic_DNA"/>
</dbReference>
<dbReference type="PANTHER" id="PTHR39535">
    <property type="entry name" value="SPORULATION-DELAYING PROTEIN SDPB"/>
    <property type="match status" value="1"/>
</dbReference>
<keyword evidence="3 5" id="KW-1133">Transmembrane helix</keyword>